<evidence type="ECO:0000313" key="2">
    <source>
        <dbReference type="Proteomes" id="UP000051634"/>
    </source>
</evidence>
<reference evidence="1 2" key="1">
    <citation type="submission" date="2015-11" db="EMBL/GenBank/DDBJ databases">
        <title>The genome of Candidatus Endoriftia persephone in Ridgeia piscesae and population structure of the North Eastern Pacific vestimentiferan symbionts.</title>
        <authorList>
            <person name="Perez M."/>
            <person name="Juniper K.S."/>
        </authorList>
    </citation>
    <scope>NUCLEOTIDE SEQUENCE [LARGE SCALE GENOMIC DNA]</scope>
    <source>
        <strain evidence="1">Ind11</strain>
    </source>
</reference>
<dbReference type="OrthoDB" id="9810361at2"/>
<dbReference type="EMBL" id="LDXT01000093">
    <property type="protein sequence ID" value="KRT54128.1"/>
    <property type="molecule type" value="Genomic_DNA"/>
</dbReference>
<dbReference type="PANTHER" id="PTHR35866">
    <property type="entry name" value="PUTATIVE-RELATED"/>
    <property type="match status" value="1"/>
</dbReference>
<dbReference type="PANTHER" id="PTHR35866:SF1">
    <property type="entry name" value="YKGJ FAMILY CYSTEINE CLUSTER PROTEIN"/>
    <property type="match status" value="1"/>
</dbReference>
<dbReference type="InterPro" id="IPR005358">
    <property type="entry name" value="Puta_zinc/iron-chelating_dom"/>
</dbReference>
<gene>
    <name evidence="1" type="ORF">Ga0074115_10325</name>
</gene>
<proteinExistence type="predicted"/>
<name>A0A0T5YU30_9GAMM</name>
<sequence length="296" mass="34416">MSEQFDIPFKSDLVPTVMEPGSKLKFRCYKGISCFNACCKSADIQLTPYDILRLKDNLGMSVTDFLKNHTVPFEMDKDGIPGIKLRTDNDGACLFVTDEGCSVYNDRPTACRYYPVGHMAIREAGATEDEARYFLVREDHCKGHEEDREISVTDYRKEQQVEQYDQINREWMQLILKKKSAGPSIGRPSDTSLQFFFMCCYDMDRFRRFVLSDSFKASYDMDDAFYATVEKEDLALMSFGIRLLKQILFGDETIAVKPGAEEKRLKERREILEMRRKAEIEIHRQKEEQQKKDVLS</sequence>
<dbReference type="Pfam" id="PF03692">
    <property type="entry name" value="CxxCxxCC"/>
    <property type="match status" value="1"/>
</dbReference>
<keyword evidence="2" id="KW-1185">Reference proteome</keyword>
<dbReference type="AlphaFoldDB" id="A0A0T5YU30"/>
<accession>A0A0T5YU30</accession>
<dbReference type="Proteomes" id="UP000051634">
    <property type="component" value="Unassembled WGS sequence"/>
</dbReference>
<protein>
    <submittedName>
        <fullName evidence="1">Putative zinc-or iron-chelating domain</fullName>
    </submittedName>
</protein>
<comment type="caution">
    <text evidence="1">The sequence shown here is derived from an EMBL/GenBank/DDBJ whole genome shotgun (WGS) entry which is preliminary data.</text>
</comment>
<dbReference type="RefSeq" id="WP_060528194.1">
    <property type="nucleotide sequence ID" value="NZ_KQ557118.1"/>
</dbReference>
<dbReference type="PATRIC" id="fig|54398.3.peg.628"/>
<evidence type="ECO:0000313" key="1">
    <source>
        <dbReference type="EMBL" id="KRT54128.1"/>
    </source>
</evidence>
<organism evidence="1 2">
    <name type="scientific">endosymbiont of Ridgeia piscesae</name>
    <dbReference type="NCBI Taxonomy" id="54398"/>
    <lineage>
        <taxon>Bacteria</taxon>
        <taxon>Pseudomonadati</taxon>
        <taxon>Pseudomonadota</taxon>
        <taxon>Gammaproteobacteria</taxon>
        <taxon>sulfur-oxidizing symbionts</taxon>
    </lineage>
</organism>